<dbReference type="SUPFAM" id="SSF53850">
    <property type="entry name" value="Periplasmic binding protein-like II"/>
    <property type="match status" value="1"/>
</dbReference>
<dbReference type="RefSeq" id="WP_304600269.1">
    <property type="nucleotide sequence ID" value="NZ_JAUQYP010000001.1"/>
</dbReference>
<evidence type="ECO:0000256" key="3">
    <source>
        <dbReference type="ARBA" id="ARBA00022592"/>
    </source>
</evidence>
<feature type="signal peptide" evidence="5">
    <location>
        <begin position="1"/>
        <end position="27"/>
    </location>
</feature>
<sequence length="377" mass="38509">MKLNRHSRMAGAAAVMGALALTLAACGSDNNTTPGASGSSADTSASASGGTSLSGELVGAGSSAQEKAMDAWRAGFQNANPDVTVSYDPIGSGGGRTKFISGATDFAGSDAALSGDEISKADARCAPGTAMDLPVYISPIAIVYNLPSVKDLQLSPDTIAKIFDNKITTWDDPAIKADNPDATLPSDPIVMVHRSDESGTTHNFTDYLAQAAPDAWPYKASGDWPNNGGQSAQGTSGIIQTVQGAKGTISYADASQAGSLGVAKVKVGDTYVAYTADAAAAVVADSPRDTSRAAGDIVVNIDRKTTDPTHYPIVLLSYQIACTSYQDQATADKVKAWLTWVSSSEGQQAGSQASGSAPISDALRADIQKSIDMISAG</sequence>
<dbReference type="InterPro" id="IPR050962">
    <property type="entry name" value="Phosphate-bind_PstS"/>
</dbReference>
<dbReference type="PROSITE" id="PS51257">
    <property type="entry name" value="PROKAR_LIPOPROTEIN"/>
    <property type="match status" value="1"/>
</dbReference>
<dbReference type="PIRSF" id="PIRSF002756">
    <property type="entry name" value="PstS"/>
    <property type="match status" value="1"/>
</dbReference>
<dbReference type="InterPro" id="IPR005673">
    <property type="entry name" value="ABC_phos-bd_PstS"/>
</dbReference>
<dbReference type="NCBIfam" id="TIGR00975">
    <property type="entry name" value="3a0107s03"/>
    <property type="match status" value="1"/>
</dbReference>
<gene>
    <name evidence="7" type="primary">pstS</name>
    <name evidence="7" type="ORF">Q6348_05365</name>
</gene>
<dbReference type="InterPro" id="IPR024370">
    <property type="entry name" value="PBP_domain"/>
</dbReference>
<evidence type="ECO:0000313" key="8">
    <source>
        <dbReference type="Proteomes" id="UP001232536"/>
    </source>
</evidence>
<keyword evidence="2 4" id="KW-0813">Transport</keyword>
<dbReference type="PANTHER" id="PTHR42996:SF1">
    <property type="entry name" value="PHOSPHATE-BINDING PROTEIN PSTS"/>
    <property type="match status" value="1"/>
</dbReference>
<keyword evidence="5" id="KW-0732">Signal</keyword>
<dbReference type="PANTHER" id="PTHR42996">
    <property type="entry name" value="PHOSPHATE-BINDING PROTEIN PSTS"/>
    <property type="match status" value="1"/>
</dbReference>
<evidence type="ECO:0000256" key="5">
    <source>
        <dbReference type="SAM" id="SignalP"/>
    </source>
</evidence>
<feature type="chain" id="PRO_5047296398" description="Phosphate-binding protein" evidence="5">
    <location>
        <begin position="28"/>
        <end position="377"/>
    </location>
</feature>
<organism evidence="7 8">
    <name type="scientific">Actinotalea lenta</name>
    <dbReference type="NCBI Taxonomy" id="3064654"/>
    <lineage>
        <taxon>Bacteria</taxon>
        <taxon>Bacillati</taxon>
        <taxon>Actinomycetota</taxon>
        <taxon>Actinomycetes</taxon>
        <taxon>Micrococcales</taxon>
        <taxon>Cellulomonadaceae</taxon>
        <taxon>Actinotalea</taxon>
    </lineage>
</organism>
<reference evidence="7 8" key="1">
    <citation type="submission" date="2023-07" db="EMBL/GenBank/DDBJ databases">
        <title>Description of novel actinomycetes strains, isolated from tidal flat sediment.</title>
        <authorList>
            <person name="Lu C."/>
        </authorList>
    </citation>
    <scope>NUCLEOTIDE SEQUENCE [LARGE SCALE GENOMIC DNA]</scope>
    <source>
        <strain evidence="7 8">SYSU T00b441</strain>
    </source>
</reference>
<name>A0ABT9D700_9CELL</name>
<evidence type="ECO:0000259" key="6">
    <source>
        <dbReference type="Pfam" id="PF12849"/>
    </source>
</evidence>
<protein>
    <recommendedName>
        <fullName evidence="4">Phosphate-binding protein</fullName>
    </recommendedName>
</protein>
<feature type="domain" description="PBP" evidence="6">
    <location>
        <begin position="47"/>
        <end position="345"/>
    </location>
</feature>
<comment type="similarity">
    <text evidence="1 4">Belongs to the PstS family.</text>
</comment>
<dbReference type="Proteomes" id="UP001232536">
    <property type="component" value="Unassembled WGS sequence"/>
</dbReference>
<keyword evidence="3 4" id="KW-0592">Phosphate transport</keyword>
<keyword evidence="8" id="KW-1185">Reference proteome</keyword>
<comment type="caution">
    <text evidence="7">The sequence shown here is derived from an EMBL/GenBank/DDBJ whole genome shotgun (WGS) entry which is preliminary data.</text>
</comment>
<accession>A0ABT9D700</accession>
<dbReference type="CDD" id="cd13565">
    <property type="entry name" value="PBP2_PstS"/>
    <property type="match status" value="1"/>
</dbReference>
<evidence type="ECO:0000256" key="2">
    <source>
        <dbReference type="ARBA" id="ARBA00022448"/>
    </source>
</evidence>
<dbReference type="EMBL" id="JAUQYP010000001">
    <property type="protein sequence ID" value="MDO8106624.1"/>
    <property type="molecule type" value="Genomic_DNA"/>
</dbReference>
<evidence type="ECO:0000256" key="4">
    <source>
        <dbReference type="PIRNR" id="PIRNR002756"/>
    </source>
</evidence>
<evidence type="ECO:0000256" key="1">
    <source>
        <dbReference type="ARBA" id="ARBA00008725"/>
    </source>
</evidence>
<evidence type="ECO:0000313" key="7">
    <source>
        <dbReference type="EMBL" id="MDO8106624.1"/>
    </source>
</evidence>
<dbReference type="Pfam" id="PF12849">
    <property type="entry name" value="PBP_like_2"/>
    <property type="match status" value="1"/>
</dbReference>
<proteinExistence type="inferred from homology"/>
<dbReference type="Gene3D" id="3.40.190.10">
    <property type="entry name" value="Periplasmic binding protein-like II"/>
    <property type="match status" value="2"/>
</dbReference>